<feature type="binding site" evidence="3">
    <location>
        <position position="10"/>
    </location>
    <ligand>
        <name>substrate</name>
    </ligand>
</feature>
<dbReference type="PIRSF" id="PIRSF017388">
    <property type="entry name" value="Esterase_lipase"/>
    <property type="match status" value="1"/>
</dbReference>
<comment type="caution">
    <text evidence="5">The sequence shown here is derived from an EMBL/GenBank/DDBJ whole genome shotgun (WGS) entry which is preliminary data.</text>
</comment>
<dbReference type="GO" id="GO:0016020">
    <property type="term" value="C:membrane"/>
    <property type="evidence" value="ECO:0007669"/>
    <property type="project" value="TreeGrafter"/>
</dbReference>
<reference evidence="5 6" key="1">
    <citation type="submission" date="2019-11" db="EMBL/GenBank/DDBJ databases">
        <title>Bacillus idriensis genome.</title>
        <authorList>
            <person name="Konopka E.N."/>
            <person name="Newman J.D."/>
        </authorList>
    </citation>
    <scope>NUCLEOTIDE SEQUENCE [LARGE SCALE GENOMIC DNA]</scope>
    <source>
        <strain evidence="5 6">DSM 19097</strain>
    </source>
</reference>
<dbReference type="InterPro" id="IPR022742">
    <property type="entry name" value="Hydrolase_4"/>
</dbReference>
<dbReference type="Gene3D" id="3.40.50.1820">
    <property type="entry name" value="alpha/beta hydrolase"/>
    <property type="match status" value="1"/>
</dbReference>
<accession>A0A6I2MDY2</accession>
<name>A0A6I2MDY2_9BACI</name>
<proteinExistence type="predicted"/>
<gene>
    <name evidence="5" type="ORF">GJU41_21590</name>
</gene>
<feature type="active site" description="Nucleophile" evidence="2">
    <location>
        <position position="78"/>
    </location>
</feature>
<dbReference type="GO" id="GO:0052689">
    <property type="term" value="F:carboxylic ester hydrolase activity"/>
    <property type="evidence" value="ECO:0007669"/>
    <property type="project" value="InterPro"/>
</dbReference>
<dbReference type="EMBL" id="WKKF01000013">
    <property type="protein sequence ID" value="MRX56545.1"/>
    <property type="molecule type" value="Genomic_DNA"/>
</dbReference>
<dbReference type="Proteomes" id="UP000441585">
    <property type="component" value="Unassembled WGS sequence"/>
</dbReference>
<dbReference type="InterPro" id="IPR012354">
    <property type="entry name" value="Esterase_lipase"/>
</dbReference>
<evidence type="ECO:0000256" key="2">
    <source>
        <dbReference type="PIRSR" id="PIRSR017388-1"/>
    </source>
</evidence>
<keyword evidence="1 5" id="KW-0378">Hydrolase</keyword>
<protein>
    <submittedName>
        <fullName evidence="5">Alpha/beta fold hydrolase</fullName>
    </submittedName>
</protein>
<feature type="domain" description="Serine aminopeptidase S33" evidence="4">
    <location>
        <begin position="5"/>
        <end position="211"/>
    </location>
</feature>
<evidence type="ECO:0000256" key="3">
    <source>
        <dbReference type="PIRSR" id="PIRSR017388-2"/>
    </source>
</evidence>
<dbReference type="InterPro" id="IPR029058">
    <property type="entry name" value="AB_hydrolase_fold"/>
</dbReference>
<feature type="active site" description="Charge relay system" evidence="2">
    <location>
        <position position="207"/>
    </location>
</feature>
<dbReference type="RefSeq" id="WP_154319541.1">
    <property type="nucleotide sequence ID" value="NZ_CAJFZX010000016.1"/>
</dbReference>
<dbReference type="AlphaFoldDB" id="A0A6I2MDY2"/>
<feature type="binding site" evidence="3">
    <location>
        <position position="79"/>
    </location>
    <ligand>
        <name>substrate</name>
    </ligand>
</feature>
<dbReference type="PANTHER" id="PTHR43798:SF31">
    <property type="entry name" value="AB HYDROLASE SUPERFAMILY PROTEIN YCLE"/>
    <property type="match status" value="1"/>
</dbReference>
<evidence type="ECO:0000313" key="6">
    <source>
        <dbReference type="Proteomes" id="UP000441585"/>
    </source>
</evidence>
<keyword evidence="6" id="KW-1185">Reference proteome</keyword>
<evidence type="ECO:0000256" key="1">
    <source>
        <dbReference type="ARBA" id="ARBA00022801"/>
    </source>
</evidence>
<feature type="active site" description="Charge relay system" evidence="2">
    <location>
        <position position="177"/>
    </location>
</feature>
<dbReference type="Pfam" id="PF12146">
    <property type="entry name" value="Hydrolase_4"/>
    <property type="match status" value="1"/>
</dbReference>
<organism evidence="5 6">
    <name type="scientific">Metabacillus idriensis</name>
    <dbReference type="NCBI Taxonomy" id="324768"/>
    <lineage>
        <taxon>Bacteria</taxon>
        <taxon>Bacillati</taxon>
        <taxon>Bacillota</taxon>
        <taxon>Bacilli</taxon>
        <taxon>Bacillales</taxon>
        <taxon>Bacillaceae</taxon>
        <taxon>Metabacillus</taxon>
    </lineage>
</organism>
<dbReference type="SUPFAM" id="SSF53474">
    <property type="entry name" value="alpha/beta-Hydrolases"/>
    <property type="match status" value="1"/>
</dbReference>
<evidence type="ECO:0000259" key="4">
    <source>
        <dbReference type="Pfam" id="PF12146"/>
    </source>
</evidence>
<evidence type="ECO:0000313" key="5">
    <source>
        <dbReference type="EMBL" id="MRX56545.1"/>
    </source>
</evidence>
<dbReference type="InterPro" id="IPR050266">
    <property type="entry name" value="AB_hydrolase_sf"/>
</dbReference>
<sequence length="235" mass="26581">MKGCLCIHGFTGAPYEVEPLVRHLKEETDWVLKVPTLPGHGETPSLRGIGFNQWIAHAENELRDLLEECTEVYIIGFSMGGLIAAYLASRYPVAKLVLLSAAAYYLNPRQMIVDVKDLIADAIRGNGANNEIYIRYRKKVLETPIAATLEFRKLVRYIRPILDKITIPVLIVQGECDGIVPVKSARYIYERITSEQKELCFLPCSKHLICHGEDFPMLVEVIESFLMTQNKMSVK</sequence>
<dbReference type="PANTHER" id="PTHR43798">
    <property type="entry name" value="MONOACYLGLYCEROL LIPASE"/>
    <property type="match status" value="1"/>
</dbReference>